<accession>X0U9T4</accession>
<keyword evidence="1" id="KW-1133">Transmembrane helix</keyword>
<name>X0U9T4_9ZZZZ</name>
<comment type="caution">
    <text evidence="2">The sequence shown here is derived from an EMBL/GenBank/DDBJ whole genome shotgun (WGS) entry which is preliminary data.</text>
</comment>
<evidence type="ECO:0000256" key="1">
    <source>
        <dbReference type="SAM" id="Phobius"/>
    </source>
</evidence>
<keyword evidence="1" id="KW-0472">Membrane</keyword>
<sequence length="143" mass="15950">MKALPLSLIALYVIQTFFAGSTAGISPAEIVYYAIFAFSLFLWFAQSHVFGTSRRTPPSWRFLYLFGGMFLASILLVLGRGIGIAAALKDSSVMANYFLVFLFSQAYTSLSERQRKQFVAALLFLLILTNAKLFVARAVSFYD</sequence>
<gene>
    <name evidence="2" type="ORF">S01H1_39973</name>
</gene>
<dbReference type="EMBL" id="BARS01025277">
    <property type="protein sequence ID" value="GAG02310.1"/>
    <property type="molecule type" value="Genomic_DNA"/>
</dbReference>
<feature type="transmembrane region" description="Helical" evidence="1">
    <location>
        <begin position="30"/>
        <end position="50"/>
    </location>
</feature>
<feature type="transmembrane region" description="Helical" evidence="1">
    <location>
        <begin position="118"/>
        <end position="139"/>
    </location>
</feature>
<feature type="non-terminal residue" evidence="2">
    <location>
        <position position="143"/>
    </location>
</feature>
<feature type="transmembrane region" description="Helical" evidence="1">
    <location>
        <begin position="62"/>
        <end position="88"/>
    </location>
</feature>
<feature type="transmembrane region" description="Helical" evidence="1">
    <location>
        <begin position="94"/>
        <end position="111"/>
    </location>
</feature>
<proteinExistence type="predicted"/>
<dbReference type="AlphaFoldDB" id="X0U9T4"/>
<organism evidence="2">
    <name type="scientific">marine sediment metagenome</name>
    <dbReference type="NCBI Taxonomy" id="412755"/>
    <lineage>
        <taxon>unclassified sequences</taxon>
        <taxon>metagenomes</taxon>
        <taxon>ecological metagenomes</taxon>
    </lineage>
</organism>
<protein>
    <submittedName>
        <fullName evidence="2">Uncharacterized protein</fullName>
    </submittedName>
</protein>
<reference evidence="2" key="1">
    <citation type="journal article" date="2014" name="Front. Microbiol.">
        <title>High frequency of phylogenetically diverse reductive dehalogenase-homologous genes in deep subseafloor sedimentary metagenomes.</title>
        <authorList>
            <person name="Kawai M."/>
            <person name="Futagami T."/>
            <person name="Toyoda A."/>
            <person name="Takaki Y."/>
            <person name="Nishi S."/>
            <person name="Hori S."/>
            <person name="Arai W."/>
            <person name="Tsubouchi T."/>
            <person name="Morono Y."/>
            <person name="Uchiyama I."/>
            <person name="Ito T."/>
            <person name="Fujiyama A."/>
            <person name="Inagaki F."/>
            <person name="Takami H."/>
        </authorList>
    </citation>
    <scope>NUCLEOTIDE SEQUENCE</scope>
    <source>
        <strain evidence="2">Expedition CK06-06</strain>
    </source>
</reference>
<keyword evidence="1" id="KW-0812">Transmembrane</keyword>
<evidence type="ECO:0000313" key="2">
    <source>
        <dbReference type="EMBL" id="GAG02310.1"/>
    </source>
</evidence>